<protein>
    <submittedName>
        <fullName evidence="1">Uncharacterized protein</fullName>
    </submittedName>
</protein>
<dbReference type="EMBL" id="JAERUA010000003">
    <property type="protein sequence ID" value="KAI1902188.1"/>
    <property type="molecule type" value="Genomic_DNA"/>
</dbReference>
<dbReference type="CDD" id="cd23611">
    <property type="entry name" value="TFP_LU_ECD_THFP5"/>
    <property type="match status" value="1"/>
</dbReference>
<gene>
    <name evidence="1" type="ORF">AGOR_G00042120</name>
</gene>
<comment type="caution">
    <text evidence="1">The sequence shown here is derived from an EMBL/GenBank/DDBJ whole genome shotgun (WGS) entry which is preliminary data.</text>
</comment>
<dbReference type="AlphaFoldDB" id="A0A8T3E5P9"/>
<keyword evidence="2" id="KW-1185">Reference proteome</keyword>
<dbReference type="SUPFAM" id="SSF57302">
    <property type="entry name" value="Snake toxin-like"/>
    <property type="match status" value="1"/>
</dbReference>
<dbReference type="InterPro" id="IPR045860">
    <property type="entry name" value="Snake_toxin-like_sf"/>
</dbReference>
<dbReference type="Proteomes" id="UP000829720">
    <property type="component" value="Unassembled WGS sequence"/>
</dbReference>
<proteinExistence type="predicted"/>
<dbReference type="Gene3D" id="2.10.60.10">
    <property type="entry name" value="CD59"/>
    <property type="match status" value="1"/>
</dbReference>
<dbReference type="OrthoDB" id="8846122at2759"/>
<reference evidence="1" key="1">
    <citation type="submission" date="2021-01" db="EMBL/GenBank/DDBJ databases">
        <authorList>
            <person name="Zahm M."/>
            <person name="Roques C."/>
            <person name="Cabau C."/>
            <person name="Klopp C."/>
            <person name="Donnadieu C."/>
            <person name="Jouanno E."/>
            <person name="Lampietro C."/>
            <person name="Louis A."/>
            <person name="Herpin A."/>
            <person name="Echchiki A."/>
            <person name="Berthelot C."/>
            <person name="Parey E."/>
            <person name="Roest-Crollius H."/>
            <person name="Braasch I."/>
            <person name="Postlethwait J."/>
            <person name="Bobe J."/>
            <person name="Montfort J."/>
            <person name="Bouchez O."/>
            <person name="Begum T."/>
            <person name="Mejri S."/>
            <person name="Adams A."/>
            <person name="Chen W.-J."/>
            <person name="Guiguen Y."/>
        </authorList>
    </citation>
    <scope>NUCLEOTIDE SEQUENCE</scope>
    <source>
        <tissue evidence="1">Blood</tissue>
    </source>
</reference>
<organism evidence="1 2">
    <name type="scientific">Albula goreensis</name>
    <dbReference type="NCBI Taxonomy" id="1534307"/>
    <lineage>
        <taxon>Eukaryota</taxon>
        <taxon>Metazoa</taxon>
        <taxon>Chordata</taxon>
        <taxon>Craniata</taxon>
        <taxon>Vertebrata</taxon>
        <taxon>Euteleostomi</taxon>
        <taxon>Actinopterygii</taxon>
        <taxon>Neopterygii</taxon>
        <taxon>Teleostei</taxon>
        <taxon>Albuliformes</taxon>
        <taxon>Albulidae</taxon>
        <taxon>Albula</taxon>
    </lineage>
</organism>
<evidence type="ECO:0000313" key="2">
    <source>
        <dbReference type="Proteomes" id="UP000829720"/>
    </source>
</evidence>
<evidence type="ECO:0000313" key="1">
    <source>
        <dbReference type="EMBL" id="KAI1902188.1"/>
    </source>
</evidence>
<sequence>MYTGTSVTPDRPRKNEGFGFLPCCPACFDMRRGPECNHCVPPRPGGSCITTEEECGYNKDACISAKFLTKPFSHFRRCIKMTDCELLQLNGFINTHCCNTDNCN</sequence>
<accession>A0A8T3E5P9</accession>
<name>A0A8T3E5P9_9TELE</name>